<reference evidence="1 2" key="1">
    <citation type="journal article" date="2005" name="PLoS Biol.">
        <title>The genomes of Oryza sativa: a history of duplications.</title>
        <authorList>
            <person name="Yu J."/>
            <person name="Wang J."/>
            <person name="Lin W."/>
            <person name="Li S."/>
            <person name="Li H."/>
            <person name="Zhou J."/>
            <person name="Ni P."/>
            <person name="Dong W."/>
            <person name="Hu S."/>
            <person name="Zeng C."/>
            <person name="Zhang J."/>
            <person name="Zhang Y."/>
            <person name="Li R."/>
            <person name="Xu Z."/>
            <person name="Li S."/>
            <person name="Li X."/>
            <person name="Zheng H."/>
            <person name="Cong L."/>
            <person name="Lin L."/>
            <person name="Yin J."/>
            <person name="Geng J."/>
            <person name="Li G."/>
            <person name="Shi J."/>
            <person name="Liu J."/>
            <person name="Lv H."/>
            <person name="Li J."/>
            <person name="Wang J."/>
            <person name="Deng Y."/>
            <person name="Ran L."/>
            <person name="Shi X."/>
            <person name="Wang X."/>
            <person name="Wu Q."/>
            <person name="Li C."/>
            <person name="Ren X."/>
            <person name="Wang J."/>
            <person name="Wang X."/>
            <person name="Li D."/>
            <person name="Liu D."/>
            <person name="Zhang X."/>
            <person name="Ji Z."/>
            <person name="Zhao W."/>
            <person name="Sun Y."/>
            <person name="Zhang Z."/>
            <person name="Bao J."/>
            <person name="Han Y."/>
            <person name="Dong L."/>
            <person name="Ji J."/>
            <person name="Chen P."/>
            <person name="Wu S."/>
            <person name="Liu J."/>
            <person name="Xiao Y."/>
            <person name="Bu D."/>
            <person name="Tan J."/>
            <person name="Yang L."/>
            <person name="Ye C."/>
            <person name="Zhang J."/>
            <person name="Xu J."/>
            <person name="Zhou Y."/>
            <person name="Yu Y."/>
            <person name="Zhang B."/>
            <person name="Zhuang S."/>
            <person name="Wei H."/>
            <person name="Liu B."/>
            <person name="Lei M."/>
            <person name="Yu H."/>
            <person name="Li Y."/>
            <person name="Xu H."/>
            <person name="Wei S."/>
            <person name="He X."/>
            <person name="Fang L."/>
            <person name="Zhang Z."/>
            <person name="Zhang Y."/>
            <person name="Huang X."/>
            <person name="Su Z."/>
            <person name="Tong W."/>
            <person name="Li J."/>
            <person name="Tong Z."/>
            <person name="Li S."/>
            <person name="Ye J."/>
            <person name="Wang L."/>
            <person name="Fang L."/>
            <person name="Lei T."/>
            <person name="Chen C."/>
            <person name="Chen H."/>
            <person name="Xu Z."/>
            <person name="Li H."/>
            <person name="Huang H."/>
            <person name="Zhang F."/>
            <person name="Xu H."/>
            <person name="Li N."/>
            <person name="Zhao C."/>
            <person name="Li S."/>
            <person name="Dong L."/>
            <person name="Huang Y."/>
            <person name="Li L."/>
            <person name="Xi Y."/>
            <person name="Qi Q."/>
            <person name="Li W."/>
            <person name="Zhang B."/>
            <person name="Hu W."/>
            <person name="Zhang Y."/>
            <person name="Tian X."/>
            <person name="Jiao Y."/>
            <person name="Liang X."/>
            <person name="Jin J."/>
            <person name="Gao L."/>
            <person name="Zheng W."/>
            <person name="Hao B."/>
            <person name="Liu S."/>
            <person name="Wang W."/>
            <person name="Yuan L."/>
            <person name="Cao M."/>
            <person name="McDermott J."/>
            <person name="Samudrala R."/>
            <person name="Wang J."/>
            <person name="Wong G.K."/>
            <person name="Yang H."/>
        </authorList>
    </citation>
    <scope>NUCLEOTIDE SEQUENCE [LARGE SCALE GENOMIC DNA]</scope>
    <source>
        <strain evidence="2">cv. 93-11</strain>
    </source>
</reference>
<dbReference type="Proteomes" id="UP000007015">
    <property type="component" value="Chromosome 3"/>
</dbReference>
<organism evidence="1 2">
    <name type="scientific">Oryza sativa subsp. indica</name>
    <name type="common">Rice</name>
    <dbReference type="NCBI Taxonomy" id="39946"/>
    <lineage>
        <taxon>Eukaryota</taxon>
        <taxon>Viridiplantae</taxon>
        <taxon>Streptophyta</taxon>
        <taxon>Embryophyta</taxon>
        <taxon>Tracheophyta</taxon>
        <taxon>Spermatophyta</taxon>
        <taxon>Magnoliopsida</taxon>
        <taxon>Liliopsida</taxon>
        <taxon>Poales</taxon>
        <taxon>Poaceae</taxon>
        <taxon>BOP clade</taxon>
        <taxon>Oryzoideae</taxon>
        <taxon>Oryzeae</taxon>
        <taxon>Oryzinae</taxon>
        <taxon>Oryza</taxon>
        <taxon>Oryza sativa</taxon>
    </lineage>
</organism>
<keyword evidence="2" id="KW-1185">Reference proteome</keyword>
<dbReference type="EMBL" id="CM000128">
    <property type="protein sequence ID" value="EEC75997.1"/>
    <property type="molecule type" value="Genomic_DNA"/>
</dbReference>
<dbReference type="Gramene" id="BGIOSGA013375-TA">
    <property type="protein sequence ID" value="BGIOSGA013375-PA"/>
    <property type="gene ID" value="BGIOSGA013375"/>
</dbReference>
<accession>B8APZ0</accession>
<name>B8APZ0_ORYSI</name>
<evidence type="ECO:0000313" key="1">
    <source>
        <dbReference type="EMBL" id="EEC75997.1"/>
    </source>
</evidence>
<sequence>MKRKTIAIDCFYKPVVARAVSVEIENPSPTNVEVADQENLQAEQEVIVTTAFERDPGKRVQISAAMLHCLFDVGDLELVAT</sequence>
<protein>
    <submittedName>
        <fullName evidence="1">Uncharacterized protein</fullName>
    </submittedName>
</protein>
<proteinExistence type="predicted"/>
<evidence type="ECO:0000313" key="2">
    <source>
        <dbReference type="Proteomes" id="UP000007015"/>
    </source>
</evidence>
<gene>
    <name evidence="1" type="ORF">OsI_13129</name>
</gene>
<dbReference type="AlphaFoldDB" id="B8APZ0"/>
<dbReference type="HOGENOM" id="CLU_2578097_0_0_1"/>